<proteinExistence type="predicted"/>
<feature type="region of interest" description="Disordered" evidence="1">
    <location>
        <begin position="90"/>
        <end position="170"/>
    </location>
</feature>
<accession>A0A1B7MJ61</accession>
<dbReference type="EMBL" id="KV448954">
    <property type="protein sequence ID" value="OAX32640.1"/>
    <property type="molecule type" value="Genomic_DNA"/>
</dbReference>
<dbReference type="InParanoid" id="A0A1B7MJ61"/>
<gene>
    <name evidence="2" type="ORF">K503DRAFT_805059</name>
</gene>
<sequence length="501" mass="56442">MEVPTIKHSDGRLLTNLHLDEMIRDGDLHVILDDNNEVTEINAILDDEEVLPGIIFVVLLHVFSEVVPHPVDCPHRKQSSRKDLDHALDELSPEDSDYNDAEGTKSGFDDNIAKPLAKLNHGAKDMKAASARQMTQRVDEDSMLPAPPPTYVDKGKRRAPCAPPDDEEIDNDEHVIDDEQDLDIGKVPGQLPQEAIRRALALGEKTEQEAKKIAKEYGKDVQTILIAAGLAQKATQGENSWNLYQSWYKKKFPKSIKTSMVDWKKEQQAHWKIHHDETEHPQSWKEICELWDEIFLNRDKSSKAISTRIMAVRDAFTSSSEYYSQLEDIYVVGLVIYVGTDDKARQALGIFGGSLIKDLVNEGQADLKRLIDYATTVIKYKLIDPTAPLSSFPQITAQRFNPELHCDDGEGVPDRNRCVAPLMILDKFAAVHIAHEGKNISWKTMLNLLYIHQLQVIDWPAGIPPIGLDFIFKDLNTGELMALVVPYLKRCIGQDYGAKLV</sequence>
<protein>
    <submittedName>
        <fullName evidence="2">Uncharacterized protein</fullName>
    </submittedName>
</protein>
<dbReference type="AlphaFoldDB" id="A0A1B7MJ61"/>
<keyword evidence="3" id="KW-1185">Reference proteome</keyword>
<organism evidence="2 3">
    <name type="scientific">Rhizopogon vinicolor AM-OR11-026</name>
    <dbReference type="NCBI Taxonomy" id="1314800"/>
    <lineage>
        <taxon>Eukaryota</taxon>
        <taxon>Fungi</taxon>
        <taxon>Dikarya</taxon>
        <taxon>Basidiomycota</taxon>
        <taxon>Agaricomycotina</taxon>
        <taxon>Agaricomycetes</taxon>
        <taxon>Agaricomycetidae</taxon>
        <taxon>Boletales</taxon>
        <taxon>Suillineae</taxon>
        <taxon>Rhizopogonaceae</taxon>
        <taxon>Rhizopogon</taxon>
    </lineage>
</organism>
<evidence type="ECO:0000313" key="3">
    <source>
        <dbReference type="Proteomes" id="UP000092154"/>
    </source>
</evidence>
<reference evidence="2 3" key="1">
    <citation type="submission" date="2016-06" db="EMBL/GenBank/DDBJ databases">
        <title>Comparative genomics of the ectomycorrhizal sister species Rhizopogon vinicolor and Rhizopogon vesiculosus (Basidiomycota: Boletales) reveals a divergence of the mating type B locus.</title>
        <authorList>
            <consortium name="DOE Joint Genome Institute"/>
            <person name="Mujic A.B."/>
            <person name="Kuo A."/>
            <person name="Tritt A."/>
            <person name="Lipzen A."/>
            <person name="Chen C."/>
            <person name="Johnson J."/>
            <person name="Sharma A."/>
            <person name="Barry K."/>
            <person name="Grigoriev I.V."/>
            <person name="Spatafora J.W."/>
        </authorList>
    </citation>
    <scope>NUCLEOTIDE SEQUENCE [LARGE SCALE GENOMIC DNA]</scope>
    <source>
        <strain evidence="2 3">AM-OR11-026</strain>
    </source>
</reference>
<dbReference type="OrthoDB" id="2674826at2759"/>
<dbReference type="Proteomes" id="UP000092154">
    <property type="component" value="Unassembled WGS sequence"/>
</dbReference>
<evidence type="ECO:0000313" key="2">
    <source>
        <dbReference type="EMBL" id="OAX32640.1"/>
    </source>
</evidence>
<name>A0A1B7MJ61_9AGAM</name>
<feature type="compositionally biased region" description="Acidic residues" evidence="1">
    <location>
        <begin position="91"/>
        <end position="100"/>
    </location>
</feature>
<evidence type="ECO:0000256" key="1">
    <source>
        <dbReference type="SAM" id="MobiDB-lite"/>
    </source>
</evidence>